<reference evidence="5 6" key="1">
    <citation type="submission" date="2017-11" db="EMBL/GenBank/DDBJ databases">
        <title>Genomic Encyclopedia of Archaeal and Bacterial Type Strains, Phase II (KMG-II): From Individual Species to Whole Genera.</title>
        <authorList>
            <person name="Goeker M."/>
        </authorList>
    </citation>
    <scope>NUCLEOTIDE SEQUENCE [LARGE SCALE GENOMIC DNA]</scope>
    <source>
        <strain evidence="5 6">DSM 27763</strain>
    </source>
</reference>
<dbReference type="InterPro" id="IPR038261">
    <property type="entry name" value="GPP34-like_sf"/>
</dbReference>
<name>A0A0B2BI94_9ACTN</name>
<dbReference type="Proteomes" id="UP000230842">
    <property type="component" value="Unassembled WGS sequence"/>
</dbReference>
<keyword evidence="2" id="KW-0333">Golgi apparatus</keyword>
<keyword evidence="3" id="KW-0446">Lipid-binding</keyword>
<dbReference type="InterPro" id="IPR008628">
    <property type="entry name" value="GPP34-like"/>
</dbReference>
<evidence type="ECO:0000256" key="2">
    <source>
        <dbReference type="ARBA" id="ARBA00023034"/>
    </source>
</evidence>
<evidence type="ECO:0000256" key="4">
    <source>
        <dbReference type="ARBA" id="ARBA00023136"/>
    </source>
</evidence>
<dbReference type="RefSeq" id="WP_039346882.1">
    <property type="nucleotide sequence ID" value="NZ_PGEZ01000001.1"/>
</dbReference>
<evidence type="ECO:0000313" key="5">
    <source>
        <dbReference type="EMBL" id="PJJ57956.1"/>
    </source>
</evidence>
<evidence type="ECO:0000256" key="1">
    <source>
        <dbReference type="ARBA" id="ARBA00004255"/>
    </source>
</evidence>
<keyword evidence="4" id="KW-0472">Membrane</keyword>
<protein>
    <submittedName>
        <fullName evidence="5">Golgi phosphoprotein 3 GPP34</fullName>
    </submittedName>
</protein>
<dbReference type="GO" id="GO:0005737">
    <property type="term" value="C:cytoplasm"/>
    <property type="evidence" value="ECO:0007669"/>
    <property type="project" value="UniProtKB-ARBA"/>
</dbReference>
<dbReference type="Pfam" id="PF05719">
    <property type="entry name" value="GPP34"/>
    <property type="match status" value="1"/>
</dbReference>
<evidence type="ECO:0000313" key="6">
    <source>
        <dbReference type="Proteomes" id="UP000230842"/>
    </source>
</evidence>
<proteinExistence type="predicted"/>
<evidence type="ECO:0000256" key="3">
    <source>
        <dbReference type="ARBA" id="ARBA00023121"/>
    </source>
</evidence>
<comment type="subcellular location">
    <subcellularLocation>
        <location evidence="1">Golgi apparatus membrane</location>
        <topology evidence="1">Peripheral membrane protein</topology>
        <orientation evidence="1">Cytoplasmic side</orientation>
    </subcellularLocation>
</comment>
<dbReference type="OrthoDB" id="9854074at2"/>
<gene>
    <name evidence="5" type="ORF">CLV56_2198</name>
</gene>
<sequence length="227" mass="23286">MLIAEDVALLALDRDSGRVVADEVEVRHALAGALLLDLARAGVVRLEGTSVIAAGDVSPIHPLHRFAWCLIAAEVPLEVRDAIRHMAPTLTETVLGSLAERGVVRRADRRRVFRSSVCWHVDDPAGLDALRAETGRPVAAEARTAASGCDLQTAAVLTALAGSGLLGLVAPPPTPATAETYDRAAAAIAVGAGDLLPLCRAIHAGLGRSLHPAEIGSATSSSAAASA</sequence>
<dbReference type="Gene3D" id="1.10.3630.10">
    <property type="entry name" value="yeast vps74-n-term truncation variant domain like"/>
    <property type="match status" value="1"/>
</dbReference>
<dbReference type="EMBL" id="PGEZ01000001">
    <property type="protein sequence ID" value="PJJ57956.1"/>
    <property type="molecule type" value="Genomic_DNA"/>
</dbReference>
<dbReference type="AlphaFoldDB" id="A0A0B2BI94"/>
<organism evidence="5 6">
    <name type="scientific">Mumia flava</name>
    <dbReference type="NCBI Taxonomy" id="1348852"/>
    <lineage>
        <taxon>Bacteria</taxon>
        <taxon>Bacillati</taxon>
        <taxon>Actinomycetota</taxon>
        <taxon>Actinomycetes</taxon>
        <taxon>Propionibacteriales</taxon>
        <taxon>Nocardioidaceae</taxon>
        <taxon>Mumia</taxon>
    </lineage>
</organism>
<accession>A0A0B2BI94</accession>
<comment type="caution">
    <text evidence="5">The sequence shown here is derived from an EMBL/GenBank/DDBJ whole genome shotgun (WGS) entry which is preliminary data.</text>
</comment>
<keyword evidence="6" id="KW-1185">Reference proteome</keyword>
<dbReference type="GO" id="GO:0070273">
    <property type="term" value="F:phosphatidylinositol-4-phosphate binding"/>
    <property type="evidence" value="ECO:0007669"/>
    <property type="project" value="InterPro"/>
</dbReference>
<dbReference type="PROSITE" id="PS50890">
    <property type="entry name" value="PUA"/>
    <property type="match status" value="1"/>
</dbReference>
<dbReference type="GO" id="GO:0012505">
    <property type="term" value="C:endomembrane system"/>
    <property type="evidence" value="ECO:0007669"/>
    <property type="project" value="UniProtKB-ARBA"/>
</dbReference>